<keyword evidence="5" id="KW-1185">Reference proteome</keyword>
<reference evidence="4 5" key="1">
    <citation type="submission" date="2015-04" db="EMBL/GenBank/DDBJ databases">
        <title>Complete genome sequence of Schizopora paradoxa KUC8140, a cosmopolitan wood degrader in East Asia.</title>
        <authorList>
            <consortium name="DOE Joint Genome Institute"/>
            <person name="Min B."/>
            <person name="Park H."/>
            <person name="Jang Y."/>
            <person name="Kim J.-J."/>
            <person name="Kim K.H."/>
            <person name="Pangilinan J."/>
            <person name="Lipzen A."/>
            <person name="Riley R."/>
            <person name="Grigoriev I.V."/>
            <person name="Spatafora J.W."/>
            <person name="Choi I.-G."/>
        </authorList>
    </citation>
    <scope>NUCLEOTIDE SEQUENCE [LARGE SCALE GENOMIC DNA]</scope>
    <source>
        <strain evidence="4 5">KUC8140</strain>
    </source>
</reference>
<keyword evidence="3" id="KW-0732">Signal</keyword>
<feature type="compositionally biased region" description="Polar residues" evidence="1">
    <location>
        <begin position="407"/>
        <end position="419"/>
    </location>
</feature>
<feature type="transmembrane region" description="Helical" evidence="2">
    <location>
        <begin position="281"/>
        <end position="303"/>
    </location>
</feature>
<dbReference type="EMBL" id="KQ086069">
    <property type="protein sequence ID" value="KLO09023.1"/>
    <property type="molecule type" value="Genomic_DNA"/>
</dbReference>
<proteinExistence type="predicted"/>
<feature type="compositionally biased region" description="Acidic residues" evidence="1">
    <location>
        <begin position="445"/>
        <end position="455"/>
    </location>
</feature>
<evidence type="ECO:0000256" key="1">
    <source>
        <dbReference type="SAM" id="MobiDB-lite"/>
    </source>
</evidence>
<name>A0A0H2RHN7_9AGAM</name>
<feature type="chain" id="PRO_5005201521" description="Mid2 domain-containing protein" evidence="3">
    <location>
        <begin position="31"/>
        <end position="473"/>
    </location>
</feature>
<keyword evidence="2" id="KW-1133">Transmembrane helix</keyword>
<keyword evidence="2" id="KW-0472">Membrane</keyword>
<feature type="compositionally biased region" description="Low complexity" evidence="1">
    <location>
        <begin position="246"/>
        <end position="266"/>
    </location>
</feature>
<protein>
    <recommendedName>
        <fullName evidence="6">Mid2 domain-containing protein</fullName>
    </recommendedName>
</protein>
<organism evidence="4 5">
    <name type="scientific">Schizopora paradoxa</name>
    <dbReference type="NCBI Taxonomy" id="27342"/>
    <lineage>
        <taxon>Eukaryota</taxon>
        <taxon>Fungi</taxon>
        <taxon>Dikarya</taxon>
        <taxon>Basidiomycota</taxon>
        <taxon>Agaricomycotina</taxon>
        <taxon>Agaricomycetes</taxon>
        <taxon>Hymenochaetales</taxon>
        <taxon>Schizoporaceae</taxon>
        <taxon>Schizopora</taxon>
    </lineage>
</organism>
<evidence type="ECO:0000313" key="4">
    <source>
        <dbReference type="EMBL" id="KLO09023.1"/>
    </source>
</evidence>
<feature type="region of interest" description="Disordered" evidence="1">
    <location>
        <begin position="239"/>
        <end position="272"/>
    </location>
</feature>
<dbReference type="OrthoDB" id="3267813at2759"/>
<accession>A0A0H2RHN7</accession>
<feature type="region of interest" description="Disordered" evidence="1">
    <location>
        <begin position="316"/>
        <end position="473"/>
    </location>
</feature>
<dbReference type="AlphaFoldDB" id="A0A0H2RHN7"/>
<evidence type="ECO:0008006" key="6">
    <source>
        <dbReference type="Google" id="ProtNLM"/>
    </source>
</evidence>
<sequence>MRSHFATVRSTTAASTLLLLSLCGVPLASAFSFNINSTPQQCANLSLSITGSGGTPPYNALVIPFGGSPLPNSVEARRIISQSFGSSTSTSFQLNYPTDSQFIVVVSDNKTFGSGGTSAAAVVTASSDSSCFDATTSVQPDFFYSITPANTVVTCNTSFLSWDPSQVQGTPTFYGVIPGGESFEIPKGNVQTISGEGTGFNWVANVRAGSTLIIGAGDNRGLNAGGSDTFTVQAGQFPSTSCLNDTSPSSTPGSPAGGSYPTSINGSGTGGSGGGGSNTGAIVGGVIGGIVALAALILALFFWRRRRRFHQQKARTDLFTDDEGPNNAAAQTANGQLAPEPYIVPERETSEYGGTRVSSGGDSAAGGAGLLSALGSEGRGQDRRYSATSFSTSQPTSTSFDGARPSTPGTSVSNTTGYTRKSAAPPQMRPVNIIQHDDAGLAPQEGDEDAQEAETVELPPAYTNLKATAAAEE</sequence>
<dbReference type="STRING" id="27342.A0A0H2RHN7"/>
<dbReference type="InParanoid" id="A0A0H2RHN7"/>
<evidence type="ECO:0000256" key="3">
    <source>
        <dbReference type="SAM" id="SignalP"/>
    </source>
</evidence>
<evidence type="ECO:0000313" key="5">
    <source>
        <dbReference type="Proteomes" id="UP000053477"/>
    </source>
</evidence>
<gene>
    <name evidence="4" type="ORF">SCHPADRAFT_893431</name>
</gene>
<evidence type="ECO:0000256" key="2">
    <source>
        <dbReference type="SAM" id="Phobius"/>
    </source>
</evidence>
<feature type="compositionally biased region" description="Low complexity" evidence="1">
    <location>
        <begin position="386"/>
        <end position="399"/>
    </location>
</feature>
<dbReference type="Proteomes" id="UP000053477">
    <property type="component" value="Unassembled WGS sequence"/>
</dbReference>
<feature type="signal peptide" evidence="3">
    <location>
        <begin position="1"/>
        <end position="30"/>
    </location>
</feature>
<keyword evidence="2" id="KW-0812">Transmembrane</keyword>